<keyword evidence="5" id="KW-0520">NAD</keyword>
<keyword evidence="4" id="KW-0560">Oxidoreductase</keyword>
<keyword evidence="3" id="KW-0521">NADP</keyword>
<accession>K7E869</accession>
<dbReference type="PANTHER" id="PTHR44668:SF2">
    <property type="entry name" value="DEHYDROGENASE_REDUCTASE SDR FAMILY MEMBER 7C"/>
    <property type="match status" value="1"/>
</dbReference>
<evidence type="ECO:0000256" key="6">
    <source>
        <dbReference type="ARBA" id="ARBA00040420"/>
    </source>
</evidence>
<dbReference type="STRING" id="9258.ENSOANP00000029726"/>
<reference evidence="10" key="2">
    <citation type="submission" date="2025-09" db="UniProtKB">
        <authorList>
            <consortium name="Ensembl"/>
        </authorList>
    </citation>
    <scope>IDENTIFICATION</scope>
    <source>
        <strain evidence="10">Glennie</strain>
    </source>
</reference>
<keyword evidence="11" id="KW-1185">Reference proteome</keyword>
<dbReference type="PRINTS" id="PR00081">
    <property type="entry name" value="GDHRDH"/>
</dbReference>
<dbReference type="Proteomes" id="UP000002279">
    <property type="component" value="Unplaced"/>
</dbReference>
<dbReference type="Pfam" id="PF00106">
    <property type="entry name" value="adh_short"/>
    <property type="match status" value="1"/>
</dbReference>
<dbReference type="eggNOG" id="KOG1205">
    <property type="taxonomic scope" value="Eukaryota"/>
</dbReference>
<evidence type="ECO:0000256" key="1">
    <source>
        <dbReference type="ARBA" id="ARBA00006484"/>
    </source>
</evidence>
<gene>
    <name evidence="10" type="primary">DHRS7C</name>
</gene>
<proteinExistence type="inferred from homology"/>
<protein>
    <recommendedName>
        <fullName evidence="6">Dehydrogenase/reductase SDR family member 7C</fullName>
    </recommendedName>
    <alternativeName>
        <fullName evidence="7">Short-chain dehydrogenase/reductase family 32C member 2</fullName>
    </alternativeName>
</protein>
<evidence type="ECO:0000256" key="4">
    <source>
        <dbReference type="ARBA" id="ARBA00023002"/>
    </source>
</evidence>
<dbReference type="Ensembl" id="ENSOANT00000038970.2">
    <property type="protein sequence ID" value="ENSOANP00000029726.2"/>
    <property type="gene ID" value="ENSOANG00000028736.2"/>
</dbReference>
<dbReference type="Gene3D" id="3.40.50.720">
    <property type="entry name" value="NAD(P)-binding Rossmann-like Domain"/>
    <property type="match status" value="1"/>
</dbReference>
<dbReference type="PANTHER" id="PTHR44668">
    <property type="match status" value="1"/>
</dbReference>
<dbReference type="InterPro" id="IPR052148">
    <property type="entry name" value="SDR_family_member_7C"/>
</dbReference>
<dbReference type="HOGENOM" id="CLU_1630911_0_0_1"/>
<evidence type="ECO:0000256" key="8">
    <source>
        <dbReference type="SAM" id="MobiDB-lite"/>
    </source>
</evidence>
<evidence type="ECO:0000256" key="2">
    <source>
        <dbReference type="ARBA" id="ARBA00022729"/>
    </source>
</evidence>
<sequence>EMGLPLVLFLPLVLLAGSGVLFIYRQVSGLWARSAVQNRVVVITDATSGLGKECSRLFHAGGARLVLCGRDWEKLEELCEALRGVADPSKTFPPRLVFLDLSDINCVQDVAKEVSDCYGCVDVLVNNASVKLKGPVQSLSLELDKEIMEANYFGPITLTKGTDRAATDASLTSDPAGPGPSPTSPSGEAGISPQRCRDAPADAASKHAVLGFFDCLRAEVEEFDVAVSTVSPGHPGEAPGLTPGRPAGAVFFRKPAYGSHPADVAEEVMRVVRGKRPEVLLLDPLPRVALYVRTLLPDLFFSPLSIRNNVGVR</sequence>
<feature type="region of interest" description="Disordered" evidence="8">
    <location>
        <begin position="167"/>
        <end position="198"/>
    </location>
</feature>
<reference evidence="10" key="1">
    <citation type="submission" date="2025-08" db="UniProtKB">
        <authorList>
            <consortium name="Ensembl"/>
        </authorList>
    </citation>
    <scope>IDENTIFICATION</scope>
    <source>
        <strain evidence="10">Glennie</strain>
    </source>
</reference>
<dbReference type="Bgee" id="ENSOANG00000028736">
    <property type="expression patterns" value="Expressed in heart and 1 other cell type or tissue"/>
</dbReference>
<evidence type="ECO:0000256" key="7">
    <source>
        <dbReference type="ARBA" id="ARBA00043011"/>
    </source>
</evidence>
<evidence type="ECO:0000313" key="11">
    <source>
        <dbReference type="Proteomes" id="UP000002279"/>
    </source>
</evidence>
<keyword evidence="9" id="KW-0472">Membrane</keyword>
<evidence type="ECO:0000313" key="10">
    <source>
        <dbReference type="Ensembl" id="ENSOANP00000029726.2"/>
    </source>
</evidence>
<dbReference type="GO" id="GO:0016491">
    <property type="term" value="F:oxidoreductase activity"/>
    <property type="evidence" value="ECO:0007669"/>
    <property type="project" value="UniProtKB-KW"/>
</dbReference>
<keyword evidence="2" id="KW-0732">Signal</keyword>
<dbReference type="InterPro" id="IPR002347">
    <property type="entry name" value="SDR_fam"/>
</dbReference>
<dbReference type="FunCoup" id="K7E869">
    <property type="interactions" value="22"/>
</dbReference>
<dbReference type="AlphaFoldDB" id="K7E869"/>
<evidence type="ECO:0000256" key="3">
    <source>
        <dbReference type="ARBA" id="ARBA00022857"/>
    </source>
</evidence>
<feature type="transmembrane region" description="Helical" evidence="9">
    <location>
        <begin position="6"/>
        <end position="24"/>
    </location>
</feature>
<organism evidence="10 11">
    <name type="scientific">Ornithorhynchus anatinus</name>
    <name type="common">Duckbill platypus</name>
    <dbReference type="NCBI Taxonomy" id="9258"/>
    <lineage>
        <taxon>Eukaryota</taxon>
        <taxon>Metazoa</taxon>
        <taxon>Chordata</taxon>
        <taxon>Craniata</taxon>
        <taxon>Vertebrata</taxon>
        <taxon>Euteleostomi</taxon>
        <taxon>Mammalia</taxon>
        <taxon>Monotremata</taxon>
        <taxon>Ornithorhynchidae</taxon>
        <taxon>Ornithorhynchus</taxon>
    </lineage>
</organism>
<dbReference type="SUPFAM" id="SSF51735">
    <property type="entry name" value="NAD(P)-binding Rossmann-fold domains"/>
    <property type="match status" value="1"/>
</dbReference>
<comment type="similarity">
    <text evidence="1">Belongs to the short-chain dehydrogenases/reductases (SDR) family.</text>
</comment>
<evidence type="ECO:0000256" key="5">
    <source>
        <dbReference type="ARBA" id="ARBA00023027"/>
    </source>
</evidence>
<keyword evidence="9" id="KW-0812">Transmembrane</keyword>
<dbReference type="InterPro" id="IPR036291">
    <property type="entry name" value="NAD(P)-bd_dom_sf"/>
</dbReference>
<evidence type="ECO:0000256" key="9">
    <source>
        <dbReference type="SAM" id="Phobius"/>
    </source>
</evidence>
<dbReference type="GeneTree" id="ENSGT00940000157100"/>
<keyword evidence="9" id="KW-1133">Transmembrane helix</keyword>
<name>K7E869_ORNAN</name>
<dbReference type="InParanoid" id="K7E869"/>